<comment type="similarity">
    <text evidence="1 8">Belongs to the cytochrome P450 family.</text>
</comment>
<evidence type="ECO:0000256" key="1">
    <source>
        <dbReference type="ARBA" id="ARBA00010617"/>
    </source>
</evidence>
<dbReference type="InterPro" id="IPR001128">
    <property type="entry name" value="Cyt_P450"/>
</dbReference>
<dbReference type="InterPro" id="IPR002401">
    <property type="entry name" value="Cyt_P450_E_grp-I"/>
</dbReference>
<evidence type="ECO:0000256" key="4">
    <source>
        <dbReference type="ARBA" id="ARBA00023002"/>
    </source>
</evidence>
<dbReference type="InterPro" id="IPR036396">
    <property type="entry name" value="Cyt_P450_sf"/>
</dbReference>
<dbReference type="RefSeq" id="WP_134086535.1">
    <property type="nucleotide sequence ID" value="NZ_PECL01000012.1"/>
</dbReference>
<keyword evidence="2 7" id="KW-0349">Heme</keyword>
<dbReference type="GO" id="GO:0005506">
    <property type="term" value="F:iron ion binding"/>
    <property type="evidence" value="ECO:0007669"/>
    <property type="project" value="InterPro"/>
</dbReference>
<gene>
    <name evidence="9" type="primary">ptlI_7</name>
    <name evidence="9" type="ORF">CCUG60884_03927</name>
</gene>
<accession>A0A4R8SPX0</accession>
<evidence type="ECO:0000313" key="10">
    <source>
        <dbReference type="Proteomes" id="UP000294604"/>
    </source>
</evidence>
<keyword evidence="6 8" id="KW-0503">Monooxygenase</keyword>
<dbReference type="PANTHER" id="PTHR24291:SF50">
    <property type="entry name" value="BIFUNCTIONAL ALBAFLAVENONE MONOOXYGENASE_TERPENE SYNTHASE"/>
    <property type="match status" value="1"/>
</dbReference>
<dbReference type="GO" id="GO:0004497">
    <property type="term" value="F:monooxygenase activity"/>
    <property type="evidence" value="ECO:0007669"/>
    <property type="project" value="UniProtKB-KW"/>
</dbReference>
<protein>
    <submittedName>
        <fullName evidence="9">Pentalenene oxygenase</fullName>
        <ecNumber evidence="9">1.14.15.32</ecNumber>
    </submittedName>
</protein>
<dbReference type="Pfam" id="PF00067">
    <property type="entry name" value="p450"/>
    <property type="match status" value="1"/>
</dbReference>
<evidence type="ECO:0000256" key="6">
    <source>
        <dbReference type="ARBA" id="ARBA00023033"/>
    </source>
</evidence>
<dbReference type="PRINTS" id="PR00385">
    <property type="entry name" value="P450"/>
</dbReference>
<feature type="binding site" description="axial binding residue" evidence="7">
    <location>
        <position position="417"/>
    </location>
    <ligand>
        <name>heme</name>
        <dbReference type="ChEBI" id="CHEBI:30413"/>
    </ligand>
    <ligandPart>
        <name>Fe</name>
        <dbReference type="ChEBI" id="CHEBI:18248"/>
    </ligandPart>
</feature>
<keyword evidence="4 8" id="KW-0560">Oxidoreductase</keyword>
<comment type="caution">
    <text evidence="9">The sequence shown here is derived from an EMBL/GenBank/DDBJ whole genome shotgun (WGS) entry which is preliminary data.</text>
</comment>
<dbReference type="Gene3D" id="1.10.630.10">
    <property type="entry name" value="Cytochrome P450"/>
    <property type="match status" value="1"/>
</dbReference>
<dbReference type="PROSITE" id="PS00086">
    <property type="entry name" value="CYTOCHROME_P450"/>
    <property type="match status" value="1"/>
</dbReference>
<evidence type="ECO:0000256" key="7">
    <source>
        <dbReference type="PIRSR" id="PIRSR602401-1"/>
    </source>
</evidence>
<proteinExistence type="inferred from homology"/>
<dbReference type="Proteomes" id="UP000294604">
    <property type="component" value="Unassembled WGS sequence"/>
</dbReference>
<dbReference type="SUPFAM" id="SSF48264">
    <property type="entry name" value="Cytochrome P450"/>
    <property type="match status" value="1"/>
</dbReference>
<keyword evidence="5 7" id="KW-0408">Iron</keyword>
<dbReference type="PRINTS" id="PR00463">
    <property type="entry name" value="EP450I"/>
</dbReference>
<evidence type="ECO:0000313" key="9">
    <source>
        <dbReference type="EMBL" id="TEA01178.1"/>
    </source>
</evidence>
<dbReference type="GO" id="GO:0020037">
    <property type="term" value="F:heme binding"/>
    <property type="evidence" value="ECO:0007669"/>
    <property type="project" value="InterPro"/>
</dbReference>
<dbReference type="EC" id="1.14.15.32" evidence="9"/>
<organism evidence="9 10">
    <name type="scientific">Mycobacteroides salmoniphilum</name>
    <dbReference type="NCBI Taxonomy" id="404941"/>
    <lineage>
        <taxon>Bacteria</taxon>
        <taxon>Bacillati</taxon>
        <taxon>Actinomycetota</taxon>
        <taxon>Actinomycetes</taxon>
        <taxon>Mycobacteriales</taxon>
        <taxon>Mycobacteriaceae</taxon>
        <taxon>Mycobacteroides</taxon>
    </lineage>
</organism>
<evidence type="ECO:0000256" key="2">
    <source>
        <dbReference type="ARBA" id="ARBA00022617"/>
    </source>
</evidence>
<evidence type="ECO:0000256" key="5">
    <source>
        <dbReference type="ARBA" id="ARBA00023004"/>
    </source>
</evidence>
<dbReference type="AlphaFoldDB" id="A0A4R8SPX0"/>
<dbReference type="EMBL" id="PECL01000012">
    <property type="protein sequence ID" value="TEA01178.1"/>
    <property type="molecule type" value="Genomic_DNA"/>
</dbReference>
<dbReference type="CDD" id="cd20620">
    <property type="entry name" value="CYP132-like"/>
    <property type="match status" value="1"/>
</dbReference>
<dbReference type="GO" id="GO:0016705">
    <property type="term" value="F:oxidoreductase activity, acting on paired donors, with incorporation or reduction of molecular oxygen"/>
    <property type="evidence" value="ECO:0007669"/>
    <property type="project" value="InterPro"/>
</dbReference>
<comment type="cofactor">
    <cofactor evidence="7">
        <name>heme</name>
        <dbReference type="ChEBI" id="CHEBI:30413"/>
    </cofactor>
</comment>
<keyword evidence="3 7" id="KW-0479">Metal-binding</keyword>
<name>A0A4R8SPX0_9MYCO</name>
<evidence type="ECO:0000256" key="8">
    <source>
        <dbReference type="RuleBase" id="RU000461"/>
    </source>
</evidence>
<dbReference type="InterPro" id="IPR017972">
    <property type="entry name" value="Cyt_P450_CS"/>
</dbReference>
<dbReference type="InterPro" id="IPR050196">
    <property type="entry name" value="Cytochrome_P450_Monoox"/>
</dbReference>
<sequence length="479" mass="52577">MRLSRSRLDKSAANAADGGLADSPLAPLVPGSPLLGSIPAFRRDILEATRIGWERYGGVVRYRLGPLQVYCVSDHQLAAEVLANTAVYGKLGNTSPLRLVLGQGLLTTADHEHWKRNRRMMQPLYSRPSIAGMYSTMVECAQAMLADLAEVSRSCAVVDIHPVIIRATLDIVSRCMFGMRAADAEIIVTPESVEEILTYAFNRQQNPFSPPLVVPTPANRRFRELMGSFDDFVYGLIRSRRRGPGSGGDLLDMLLNARDADTGEGLSDTEIRDEVITTFAAGHETMAQTLTWALYLLSQNDDARNALEAEVDSVLGGRLPALDDLAHLPYTQQVVSEALRLYPSAPILPRLVSEDTVLGGYRIPKGARLLISVFNIGRDPEQWRDPGQFDPARFVGDKPAGVHHRAYVPFGGGPHVCIGKHFALMEGQLVLAALIQNYRFEHAPGHRVEMLSKITLRPKHGMRLAVSPRRSLKGAVHVG</sequence>
<evidence type="ECO:0000256" key="3">
    <source>
        <dbReference type="ARBA" id="ARBA00022723"/>
    </source>
</evidence>
<reference evidence="9 10" key="1">
    <citation type="journal article" date="2019" name="Sci. Rep.">
        <title>Extended insight into the Mycobacterium chelonae-abscessus complex through whole genome sequencing of Mycobacterium salmoniphilum outbreak and Mycobacterium salmoniphilum-like strains.</title>
        <authorList>
            <person name="Behra P.R.K."/>
            <person name="Das S."/>
            <person name="Pettersson B.M.F."/>
            <person name="Shirreff L."/>
            <person name="DuCote T."/>
            <person name="Jacobsson K.G."/>
            <person name="Ennis D.G."/>
            <person name="Kirsebom L.A."/>
        </authorList>
    </citation>
    <scope>NUCLEOTIDE SEQUENCE [LARGE SCALE GENOMIC DNA]</scope>
    <source>
        <strain evidence="9 10">CCUG 60884</strain>
    </source>
</reference>
<dbReference type="PANTHER" id="PTHR24291">
    <property type="entry name" value="CYTOCHROME P450 FAMILY 4"/>
    <property type="match status" value="1"/>
</dbReference>